<accession>A0A0D7BRV3</accession>
<dbReference type="AlphaFoldDB" id="A0A0D7BRV3"/>
<keyword evidence="5" id="KW-0498">Mitosis</keyword>
<gene>
    <name evidence="12" type="ORF">CYLTODRAFT_367581</name>
</gene>
<evidence type="ECO:0000313" key="13">
    <source>
        <dbReference type="Proteomes" id="UP000054007"/>
    </source>
</evidence>
<keyword evidence="7 10" id="KW-0175">Coiled coil</keyword>
<evidence type="ECO:0000256" key="5">
    <source>
        <dbReference type="ARBA" id="ARBA00022776"/>
    </source>
</evidence>
<organism evidence="12 13">
    <name type="scientific">Cylindrobasidium torrendii FP15055 ss-10</name>
    <dbReference type="NCBI Taxonomy" id="1314674"/>
    <lineage>
        <taxon>Eukaryota</taxon>
        <taxon>Fungi</taxon>
        <taxon>Dikarya</taxon>
        <taxon>Basidiomycota</taxon>
        <taxon>Agaricomycotina</taxon>
        <taxon>Agaricomycetes</taxon>
        <taxon>Agaricomycetidae</taxon>
        <taxon>Agaricales</taxon>
        <taxon>Marasmiineae</taxon>
        <taxon>Physalacriaceae</taxon>
        <taxon>Cylindrobasidium</taxon>
    </lineage>
</organism>
<evidence type="ECO:0000256" key="8">
    <source>
        <dbReference type="ARBA" id="ARBA00023306"/>
    </source>
</evidence>
<sequence>MSIAEAGPSSLLANEADRSGDESPTPPLLLVELLGFHPQLLLDDIISIANAAIEEGLDGFEEYITNWADKQEGNYDSEIERGLAALQTLLEHHTDMAYDRFETWALRNVFFVPKEIEIVVPQQIGLEMDATAEQEQALLDEIEEMRKRIRDESTTKRNLKKAIHLTRGRNAIAKQRLQYLQPLDIDMREIASLPSKLMALYNALLRLPDFDSGHAAAIQRLQLPDPGKRPWETGKIGYLNWAVEELVTQQRDSETTQEREAAGATAGQLKQLLHTLNVLNEVKKTIGDERMDTS</sequence>
<keyword evidence="8" id="KW-0131">Cell cycle</keyword>
<dbReference type="GO" id="GO:0051301">
    <property type="term" value="P:cell division"/>
    <property type="evidence" value="ECO:0007669"/>
    <property type="project" value="UniProtKB-KW"/>
</dbReference>
<dbReference type="OrthoDB" id="1884855at2759"/>
<proteinExistence type="inferred from homology"/>
<comment type="subcellular location">
    <subcellularLocation>
        <location evidence="1">Chromosome</location>
        <location evidence="1">Centromere</location>
        <location evidence="1">Kinetochore</location>
    </subcellularLocation>
</comment>
<keyword evidence="13" id="KW-1185">Reference proteome</keyword>
<dbReference type="GO" id="GO:0000070">
    <property type="term" value="P:mitotic sister chromatid segregation"/>
    <property type="evidence" value="ECO:0007669"/>
    <property type="project" value="TreeGrafter"/>
</dbReference>
<evidence type="ECO:0000256" key="2">
    <source>
        <dbReference type="ARBA" id="ARBA00008643"/>
    </source>
</evidence>
<dbReference type="Proteomes" id="UP000054007">
    <property type="component" value="Unassembled WGS sequence"/>
</dbReference>
<feature type="region of interest" description="Disordered" evidence="11">
    <location>
        <begin position="1"/>
        <end position="24"/>
    </location>
</feature>
<dbReference type="InterPro" id="IPR008685">
    <property type="entry name" value="Centromere_Mis12"/>
</dbReference>
<keyword evidence="3" id="KW-0158">Chromosome</keyword>
<dbReference type="PANTHER" id="PTHR14527:SF2">
    <property type="entry name" value="PROTEIN MIS12 HOMOLOG"/>
    <property type="match status" value="1"/>
</dbReference>
<evidence type="ECO:0000256" key="10">
    <source>
        <dbReference type="SAM" id="Coils"/>
    </source>
</evidence>
<evidence type="ECO:0000256" key="7">
    <source>
        <dbReference type="ARBA" id="ARBA00023054"/>
    </source>
</evidence>
<keyword evidence="4" id="KW-0132">Cell division</keyword>
<dbReference type="GO" id="GO:0051382">
    <property type="term" value="P:kinetochore assembly"/>
    <property type="evidence" value="ECO:0007669"/>
    <property type="project" value="TreeGrafter"/>
</dbReference>
<evidence type="ECO:0000256" key="3">
    <source>
        <dbReference type="ARBA" id="ARBA00022454"/>
    </source>
</evidence>
<evidence type="ECO:0000256" key="11">
    <source>
        <dbReference type="SAM" id="MobiDB-lite"/>
    </source>
</evidence>
<name>A0A0D7BRV3_9AGAR</name>
<dbReference type="GO" id="GO:0005634">
    <property type="term" value="C:nucleus"/>
    <property type="evidence" value="ECO:0007669"/>
    <property type="project" value="InterPro"/>
</dbReference>
<comment type="similarity">
    <text evidence="2">Belongs to the mis12 family.</text>
</comment>
<keyword evidence="6" id="KW-0995">Kinetochore</keyword>
<dbReference type="Pfam" id="PF05859">
    <property type="entry name" value="Mis12"/>
    <property type="match status" value="1"/>
</dbReference>
<feature type="coiled-coil region" evidence="10">
    <location>
        <begin position="128"/>
        <end position="162"/>
    </location>
</feature>
<evidence type="ECO:0000256" key="6">
    <source>
        <dbReference type="ARBA" id="ARBA00022838"/>
    </source>
</evidence>
<protein>
    <submittedName>
        <fullName evidence="12">Mis12-domain-containing protein</fullName>
    </submittedName>
</protein>
<dbReference type="EMBL" id="KN880444">
    <property type="protein sequence ID" value="KIY72336.1"/>
    <property type="molecule type" value="Genomic_DNA"/>
</dbReference>
<evidence type="ECO:0000313" key="12">
    <source>
        <dbReference type="EMBL" id="KIY72336.1"/>
    </source>
</evidence>
<evidence type="ECO:0000256" key="9">
    <source>
        <dbReference type="ARBA" id="ARBA00023328"/>
    </source>
</evidence>
<evidence type="ECO:0000256" key="1">
    <source>
        <dbReference type="ARBA" id="ARBA00004629"/>
    </source>
</evidence>
<dbReference type="GO" id="GO:0000444">
    <property type="term" value="C:MIS12/MIND type complex"/>
    <property type="evidence" value="ECO:0007669"/>
    <property type="project" value="TreeGrafter"/>
</dbReference>
<evidence type="ECO:0000256" key="4">
    <source>
        <dbReference type="ARBA" id="ARBA00022618"/>
    </source>
</evidence>
<reference evidence="12 13" key="1">
    <citation type="journal article" date="2015" name="Fungal Genet. Biol.">
        <title>Evolution of novel wood decay mechanisms in Agaricales revealed by the genome sequences of Fistulina hepatica and Cylindrobasidium torrendii.</title>
        <authorList>
            <person name="Floudas D."/>
            <person name="Held B.W."/>
            <person name="Riley R."/>
            <person name="Nagy L.G."/>
            <person name="Koehler G."/>
            <person name="Ransdell A.S."/>
            <person name="Younus H."/>
            <person name="Chow J."/>
            <person name="Chiniquy J."/>
            <person name="Lipzen A."/>
            <person name="Tritt A."/>
            <person name="Sun H."/>
            <person name="Haridas S."/>
            <person name="LaButti K."/>
            <person name="Ohm R.A."/>
            <person name="Kues U."/>
            <person name="Blanchette R.A."/>
            <person name="Grigoriev I.V."/>
            <person name="Minto R.E."/>
            <person name="Hibbett D.S."/>
        </authorList>
    </citation>
    <scope>NUCLEOTIDE SEQUENCE [LARGE SCALE GENOMIC DNA]</scope>
    <source>
        <strain evidence="12 13">FP15055 ss-10</strain>
    </source>
</reference>
<dbReference type="PANTHER" id="PTHR14527">
    <property type="entry name" value="PROTEIN MIS12 HOMOLOG"/>
    <property type="match status" value="1"/>
</dbReference>
<keyword evidence="9" id="KW-0137">Centromere</keyword>